<feature type="domain" description="Glycosyl hydrolase family 32 N-terminal" evidence="6">
    <location>
        <begin position="53"/>
        <end position="373"/>
    </location>
</feature>
<keyword evidence="3 4" id="KW-0326">Glycosidase</keyword>
<keyword evidence="2 4" id="KW-0378">Hydrolase</keyword>
<dbReference type="PANTHER" id="PTHR31953">
    <property type="entry name" value="BETA-FRUCTOFURANOSIDASE, INSOLUBLE ISOENZYME CWINV1-RELATED"/>
    <property type="match status" value="1"/>
</dbReference>
<dbReference type="InterPro" id="IPR050551">
    <property type="entry name" value="Fructan_Metab_Enzymes"/>
</dbReference>
<dbReference type="SUPFAM" id="SSF75005">
    <property type="entry name" value="Arabinanase/levansucrase/invertase"/>
    <property type="match status" value="1"/>
</dbReference>
<dbReference type="InterPro" id="IPR013320">
    <property type="entry name" value="ConA-like_dom_sf"/>
</dbReference>
<dbReference type="GO" id="GO:0005975">
    <property type="term" value="P:carbohydrate metabolic process"/>
    <property type="evidence" value="ECO:0007669"/>
    <property type="project" value="InterPro"/>
</dbReference>
<name>A0A0D6QTU9_ARACU</name>
<dbReference type="Pfam" id="PF08244">
    <property type="entry name" value="Glyco_hydro_32C"/>
    <property type="match status" value="1"/>
</dbReference>
<proteinExistence type="inferred from homology"/>
<sequence length="576" mass="64825">MAMAKDLLVSVIALAWLWSTIFPVAQASHIIHDVNRFNTVSKSVQQPYRTAYHFQPPKNWMNDPNGPMFYKGFYHLFYQYNPYAAVWGNIVWEHAVSKDLIHWDSLKTAIVPSEWYDIKGCWSGSATLLKGGKPVILYTGWDNSSRQVQNMVVPKNPADPLLREWVKIPQNPILVPENGINVSSFRDPTTGWLGPDGRWRIIVGNKEDKHHKGRALLYTSKDFVRWTKKQHPLDSAKLTGMWECPDFYPVALLGNKGVDTSVLASSVKHVLKVSLDDKKYDSYTTGTYLFDKDRYVPDNTSNDDEDVLRYDYGKFYASKTFFDYHKNRRILWGWINESASAADDIAKGWSGVQAIPRIIWLDNVSKSRLLQWPVSEVESLRLKKTDRNNIHLNSGSVVEITGVTAAQVDVEVSFDLPSLGNVEEMDESLSAQQLCGQKGAASKTAVGPFGLLVLASKNLDEQTAVFFRVGTHQKQLKLLMCSDQSRSSLQTDLDKTTYGSFVPFNVKERNLSLRVLVDHSIVESFGEQGKTCITSRVYPTIATGGDAHLYLFNNGTSSVTATSLTAWNMASAHQLH</sequence>
<evidence type="ECO:0000256" key="4">
    <source>
        <dbReference type="RuleBase" id="RU362110"/>
    </source>
</evidence>
<evidence type="ECO:0000259" key="7">
    <source>
        <dbReference type="Pfam" id="PF08244"/>
    </source>
</evidence>
<dbReference type="Gene3D" id="2.115.10.20">
    <property type="entry name" value="Glycosyl hydrolase domain, family 43"/>
    <property type="match status" value="1"/>
</dbReference>
<dbReference type="CDD" id="cd18624">
    <property type="entry name" value="GH32_Fruct1-like"/>
    <property type="match status" value="1"/>
</dbReference>
<feature type="domain" description="Glycosyl hydrolase family 32 C-terminal" evidence="7">
    <location>
        <begin position="376"/>
        <end position="568"/>
    </location>
</feature>
<evidence type="ECO:0000256" key="2">
    <source>
        <dbReference type="ARBA" id="ARBA00022801"/>
    </source>
</evidence>
<evidence type="ECO:0000256" key="1">
    <source>
        <dbReference type="ARBA" id="ARBA00009902"/>
    </source>
</evidence>
<dbReference type="InterPro" id="IPR018053">
    <property type="entry name" value="Glyco_hydro_32_AS"/>
</dbReference>
<dbReference type="FunFam" id="2.115.10.20:FF:000001">
    <property type="entry name" value="Beta-fructofuranosidase, insoluble isoenzyme CWINV1"/>
    <property type="match status" value="1"/>
</dbReference>
<feature type="chain" id="PRO_5002311397" description="Beta-fructofuranosidase" evidence="5">
    <location>
        <begin position="28"/>
        <end position="576"/>
    </location>
</feature>
<evidence type="ECO:0000313" key="8">
    <source>
        <dbReference type="EMBL" id="JAG93901.1"/>
    </source>
</evidence>
<comment type="similarity">
    <text evidence="1 4">Belongs to the glycosyl hydrolase 32 family.</text>
</comment>
<dbReference type="EMBL" id="GCKF01045264">
    <property type="protein sequence ID" value="JAG93901.1"/>
    <property type="molecule type" value="Transcribed_RNA"/>
</dbReference>
<feature type="signal peptide" evidence="5">
    <location>
        <begin position="1"/>
        <end position="27"/>
    </location>
</feature>
<dbReference type="InterPro" id="IPR013148">
    <property type="entry name" value="Glyco_hydro_32_N"/>
</dbReference>
<dbReference type="InterPro" id="IPR023296">
    <property type="entry name" value="Glyco_hydro_beta-prop_sf"/>
</dbReference>
<evidence type="ECO:0000256" key="3">
    <source>
        <dbReference type="ARBA" id="ARBA00023295"/>
    </source>
</evidence>
<dbReference type="Gene3D" id="2.60.120.560">
    <property type="entry name" value="Exo-inulinase, domain 1"/>
    <property type="match status" value="1"/>
</dbReference>
<evidence type="ECO:0000259" key="6">
    <source>
        <dbReference type="Pfam" id="PF00251"/>
    </source>
</evidence>
<dbReference type="AlphaFoldDB" id="A0A0D6QTU9"/>
<organism evidence="8">
    <name type="scientific">Araucaria cunninghamii</name>
    <name type="common">Hoop pine</name>
    <name type="synonym">Moreton Bay pine</name>
    <dbReference type="NCBI Taxonomy" id="56994"/>
    <lineage>
        <taxon>Eukaryota</taxon>
        <taxon>Viridiplantae</taxon>
        <taxon>Streptophyta</taxon>
        <taxon>Embryophyta</taxon>
        <taxon>Tracheophyta</taxon>
        <taxon>Spermatophyta</taxon>
        <taxon>Pinopsida</taxon>
        <taxon>Pinidae</taxon>
        <taxon>Conifers II</taxon>
        <taxon>Araucariales</taxon>
        <taxon>Araucariaceae</taxon>
        <taxon>Araucaria</taxon>
    </lineage>
</organism>
<keyword evidence="5" id="KW-0732">Signal</keyword>
<dbReference type="SUPFAM" id="SSF49899">
    <property type="entry name" value="Concanavalin A-like lectins/glucanases"/>
    <property type="match status" value="1"/>
</dbReference>
<dbReference type="FunFam" id="2.60.120.560:FF:000002">
    <property type="entry name" value="Beta-fructofuranosidase, insoluble isoenzyme CWINV1"/>
    <property type="match status" value="1"/>
</dbReference>
<dbReference type="PROSITE" id="PS00609">
    <property type="entry name" value="GLYCOSYL_HYDROL_F32"/>
    <property type="match status" value="1"/>
</dbReference>
<dbReference type="InterPro" id="IPR013189">
    <property type="entry name" value="Glyco_hydro_32_C"/>
</dbReference>
<dbReference type="Pfam" id="PF00251">
    <property type="entry name" value="Glyco_hydro_32N"/>
    <property type="match status" value="1"/>
</dbReference>
<dbReference type="SMART" id="SM00640">
    <property type="entry name" value="Glyco_32"/>
    <property type="match status" value="1"/>
</dbReference>
<evidence type="ECO:0000256" key="5">
    <source>
        <dbReference type="SAM" id="SignalP"/>
    </source>
</evidence>
<reference evidence="8" key="1">
    <citation type="submission" date="2015-03" db="EMBL/GenBank/DDBJ databases">
        <title>A transcriptome of Araucaria cunninghamii, an australian fine timber species.</title>
        <authorList>
            <person name="Jing Yi C.J.Y."/>
            <person name="Yin San L.Y.S."/>
            <person name="Abdul Karim S.S."/>
            <person name="Wan Azmi N.N."/>
            <person name="Hercus R.R."/>
            <person name="Croft L.L."/>
        </authorList>
    </citation>
    <scope>NUCLEOTIDE SEQUENCE</scope>
    <source>
        <strain evidence="8">MI0301</strain>
        <tissue evidence="8">Leaf</tissue>
    </source>
</reference>
<dbReference type="GO" id="GO:0004553">
    <property type="term" value="F:hydrolase activity, hydrolyzing O-glycosyl compounds"/>
    <property type="evidence" value="ECO:0007669"/>
    <property type="project" value="InterPro"/>
</dbReference>
<evidence type="ECO:0008006" key="9">
    <source>
        <dbReference type="Google" id="ProtNLM"/>
    </source>
</evidence>
<accession>A0A0D6QTU9</accession>
<dbReference type="InterPro" id="IPR001362">
    <property type="entry name" value="Glyco_hydro_32"/>
</dbReference>
<protein>
    <recommendedName>
        <fullName evidence="9">Beta-fructofuranosidase</fullName>
    </recommendedName>
</protein>